<feature type="transmembrane region" description="Helical" evidence="6">
    <location>
        <begin position="273"/>
        <end position="292"/>
    </location>
</feature>
<evidence type="ECO:0000256" key="6">
    <source>
        <dbReference type="SAM" id="Phobius"/>
    </source>
</evidence>
<feature type="transmembrane region" description="Helical" evidence="6">
    <location>
        <begin position="56"/>
        <end position="78"/>
    </location>
</feature>
<feature type="transmembrane region" description="Helical" evidence="6">
    <location>
        <begin position="216"/>
        <end position="239"/>
    </location>
</feature>
<evidence type="ECO:0000313" key="7">
    <source>
        <dbReference type="EMBL" id="ARS88790.1"/>
    </source>
</evidence>
<sequence>MRRPFRLVVRGILALTAAAVAVFFLPYSFGLLPERAFDAGCTAGRALGTELACYRFMWNTVTVGVFIGIIGPLIGVFLVHREMALIGETLAHTAFAGVAFGTLLFAASGWDARLLLVALAAAVIGALAVQELADRTGSYGDVPVAIMLTGSFALGTLFIDLGGGFAFVDVNSYLFGNISITDERSVALMAILSLSVVAAVGLCYKQLLFITFDEQAARVAGLAVSRYTVLLVVLTALVIVGAMQILGVILVAAMLVVPVAAASLVAGSFRETLLVAVVVGELSVLGGIALSWTAGLRPGATIVVIAIGWYLVAVVRS</sequence>
<dbReference type="EMBL" id="CP019893">
    <property type="protein sequence ID" value="ARS88790.1"/>
    <property type="molecule type" value="Genomic_DNA"/>
</dbReference>
<evidence type="ECO:0000256" key="4">
    <source>
        <dbReference type="ARBA" id="ARBA00022989"/>
    </source>
</evidence>
<dbReference type="AlphaFoldDB" id="A0A2Z2HP72"/>
<feature type="transmembrane region" description="Helical" evidence="6">
    <location>
        <begin position="145"/>
        <end position="166"/>
    </location>
</feature>
<dbReference type="InterPro" id="IPR001626">
    <property type="entry name" value="ABC_TroCD"/>
</dbReference>
<dbReference type="PANTHER" id="PTHR30477">
    <property type="entry name" value="ABC-TRANSPORTER METAL-BINDING PROTEIN"/>
    <property type="match status" value="1"/>
</dbReference>
<dbReference type="GO" id="GO:0043190">
    <property type="term" value="C:ATP-binding cassette (ABC) transporter complex"/>
    <property type="evidence" value="ECO:0007669"/>
    <property type="project" value="InterPro"/>
</dbReference>
<feature type="transmembrane region" description="Helical" evidence="6">
    <location>
        <begin position="245"/>
        <end position="266"/>
    </location>
</feature>
<evidence type="ECO:0000256" key="1">
    <source>
        <dbReference type="ARBA" id="ARBA00004141"/>
    </source>
</evidence>
<proteinExistence type="inferred from homology"/>
<name>A0A2Z2HP72_9EURY</name>
<gene>
    <name evidence="7" type="ORF">B1756_02795</name>
</gene>
<comment type="similarity">
    <text evidence="2">Belongs to the ABC-3 integral membrane protein family.</text>
</comment>
<evidence type="ECO:0000256" key="5">
    <source>
        <dbReference type="ARBA" id="ARBA00023136"/>
    </source>
</evidence>
<accession>A0A2Z2HP72</accession>
<feature type="transmembrane region" description="Helical" evidence="6">
    <location>
        <begin position="90"/>
        <end position="108"/>
    </location>
</feature>
<dbReference type="Proteomes" id="UP000250088">
    <property type="component" value="Chromosome"/>
</dbReference>
<dbReference type="SUPFAM" id="SSF81345">
    <property type="entry name" value="ABC transporter involved in vitamin B12 uptake, BtuC"/>
    <property type="match status" value="1"/>
</dbReference>
<dbReference type="OrthoDB" id="11310at2157"/>
<evidence type="ECO:0000256" key="2">
    <source>
        <dbReference type="ARBA" id="ARBA00008034"/>
    </source>
</evidence>
<dbReference type="GeneID" id="32892972"/>
<keyword evidence="3 6" id="KW-0812">Transmembrane</keyword>
<keyword evidence="5 6" id="KW-0472">Membrane</keyword>
<reference evidence="8" key="1">
    <citation type="submission" date="2017-02" db="EMBL/GenBank/DDBJ databases">
        <title>Natronthermophilus aegyptiacus gen. nov.,sp. nov., an aerobic, extremely halophilic alkalithermophilic archaeon isolated from the athalassohaline Wadi An Natrun, Egypt.</title>
        <authorList>
            <person name="Zhao B."/>
        </authorList>
    </citation>
    <scope>NUCLEOTIDE SEQUENCE [LARGE SCALE GENOMIC DNA]</scope>
    <source>
        <strain evidence="8">JW/NM-HA 15</strain>
    </source>
</reference>
<feature type="transmembrane region" description="Helical" evidence="6">
    <location>
        <begin position="114"/>
        <end position="133"/>
    </location>
</feature>
<dbReference type="KEGG" id="naj:B1756_02795"/>
<dbReference type="InterPro" id="IPR037294">
    <property type="entry name" value="ABC_BtuC-like"/>
</dbReference>
<keyword evidence="4 6" id="KW-1133">Transmembrane helix</keyword>
<feature type="transmembrane region" description="Helical" evidence="6">
    <location>
        <begin position="7"/>
        <end position="29"/>
    </location>
</feature>
<organism evidence="7 8">
    <name type="scientific">Natrarchaeobaculum aegyptiacum</name>
    <dbReference type="NCBI Taxonomy" id="745377"/>
    <lineage>
        <taxon>Archaea</taxon>
        <taxon>Methanobacteriati</taxon>
        <taxon>Methanobacteriota</taxon>
        <taxon>Stenosarchaea group</taxon>
        <taxon>Halobacteria</taxon>
        <taxon>Halobacteriales</taxon>
        <taxon>Natrialbaceae</taxon>
        <taxon>Natrarchaeobaculum</taxon>
    </lineage>
</organism>
<protein>
    <submittedName>
        <fullName evidence="7">ABC transporter permease</fullName>
    </submittedName>
</protein>
<dbReference type="Pfam" id="PF00950">
    <property type="entry name" value="ABC-3"/>
    <property type="match status" value="1"/>
</dbReference>
<feature type="transmembrane region" description="Helical" evidence="6">
    <location>
        <begin position="186"/>
        <end position="204"/>
    </location>
</feature>
<dbReference type="PANTHER" id="PTHR30477:SF0">
    <property type="entry name" value="METAL TRANSPORT SYSTEM MEMBRANE PROTEIN TM_0125-RELATED"/>
    <property type="match status" value="1"/>
</dbReference>
<comment type="subcellular location">
    <subcellularLocation>
        <location evidence="1">Membrane</location>
        <topology evidence="1">Multi-pass membrane protein</topology>
    </subcellularLocation>
</comment>
<keyword evidence="8" id="KW-1185">Reference proteome</keyword>
<dbReference type="RefSeq" id="WP_086887175.1">
    <property type="nucleotide sequence ID" value="NZ_CP019893.1"/>
</dbReference>
<evidence type="ECO:0000256" key="3">
    <source>
        <dbReference type="ARBA" id="ARBA00022692"/>
    </source>
</evidence>
<evidence type="ECO:0000313" key="8">
    <source>
        <dbReference type="Proteomes" id="UP000250088"/>
    </source>
</evidence>
<dbReference type="GO" id="GO:0055085">
    <property type="term" value="P:transmembrane transport"/>
    <property type="evidence" value="ECO:0007669"/>
    <property type="project" value="InterPro"/>
</dbReference>
<feature type="transmembrane region" description="Helical" evidence="6">
    <location>
        <begin position="298"/>
        <end position="315"/>
    </location>
</feature>
<dbReference type="Gene3D" id="1.10.3470.10">
    <property type="entry name" value="ABC transporter involved in vitamin B12 uptake, BtuC"/>
    <property type="match status" value="1"/>
</dbReference>